<gene>
    <name evidence="3" type="ORF">Voc01_034150</name>
</gene>
<evidence type="ECO:0000256" key="1">
    <source>
        <dbReference type="SAM" id="MobiDB-lite"/>
    </source>
</evidence>
<reference evidence="3" key="1">
    <citation type="submission" date="2021-01" db="EMBL/GenBank/DDBJ databases">
        <title>Whole genome shotgun sequence of Virgisporangium ochraceum NBRC 16418.</title>
        <authorList>
            <person name="Komaki H."/>
            <person name="Tamura T."/>
        </authorList>
    </citation>
    <scope>NUCLEOTIDE SEQUENCE</scope>
    <source>
        <strain evidence="3">NBRC 16418</strain>
    </source>
</reference>
<evidence type="ECO:0000256" key="2">
    <source>
        <dbReference type="SAM" id="Phobius"/>
    </source>
</evidence>
<proteinExistence type="predicted"/>
<keyword evidence="4" id="KW-1185">Reference proteome</keyword>
<name>A0A8J3ZUT3_9ACTN</name>
<protein>
    <recommendedName>
        <fullName evidence="5">DUF1269 domain-containing protein</fullName>
    </recommendedName>
</protein>
<keyword evidence="2" id="KW-1133">Transmembrane helix</keyword>
<feature type="region of interest" description="Disordered" evidence="1">
    <location>
        <begin position="1"/>
        <end position="22"/>
    </location>
</feature>
<evidence type="ECO:0000313" key="3">
    <source>
        <dbReference type="EMBL" id="GIJ68498.1"/>
    </source>
</evidence>
<feature type="transmembrane region" description="Helical" evidence="2">
    <location>
        <begin position="27"/>
        <end position="48"/>
    </location>
</feature>
<keyword evidence="2" id="KW-0472">Membrane</keyword>
<dbReference type="Proteomes" id="UP000635606">
    <property type="component" value="Unassembled WGS sequence"/>
</dbReference>
<evidence type="ECO:0000313" key="4">
    <source>
        <dbReference type="Proteomes" id="UP000635606"/>
    </source>
</evidence>
<dbReference type="AlphaFoldDB" id="A0A8J3ZUT3"/>
<organism evidence="3 4">
    <name type="scientific">Virgisporangium ochraceum</name>
    <dbReference type="NCBI Taxonomy" id="65505"/>
    <lineage>
        <taxon>Bacteria</taxon>
        <taxon>Bacillati</taxon>
        <taxon>Actinomycetota</taxon>
        <taxon>Actinomycetes</taxon>
        <taxon>Micromonosporales</taxon>
        <taxon>Micromonosporaceae</taxon>
        <taxon>Virgisporangium</taxon>
    </lineage>
</organism>
<dbReference type="InterPro" id="IPR046288">
    <property type="entry name" value="DUF6325"/>
</dbReference>
<dbReference type="EMBL" id="BOPH01000043">
    <property type="protein sequence ID" value="GIJ68498.1"/>
    <property type="molecule type" value="Genomic_DNA"/>
</dbReference>
<evidence type="ECO:0008006" key="5">
    <source>
        <dbReference type="Google" id="ProtNLM"/>
    </source>
</evidence>
<keyword evidence="2" id="KW-0812">Transmembrane</keyword>
<accession>A0A8J3ZUT3</accession>
<dbReference type="Pfam" id="PF19850">
    <property type="entry name" value="DUF6325"/>
    <property type="match status" value="1"/>
</dbReference>
<comment type="caution">
    <text evidence="3">The sequence shown here is derived from an EMBL/GenBank/DDBJ whole genome shotgun (WGS) entry which is preliminary data.</text>
</comment>
<sequence length="215" mass="22679">MERSHPHGRHGHPMFQRQRTRVSRRDTAVAVARIGATVAILWAAMAAIRAAGRRRTQPTMEGIHMDETLTDVGPVDLAVIRFTGNKFTGEVAPALLDLAQAGTVRILDALFVSRSEDGTVSSLEIGDLGPDMRPAFVVVDGSPGVGLLDAEDVDEVGGTLEPNTSALLLVFENTWAARFAGAARRAGGELVDIARVPSQAVAEALAVLGSRPLGA</sequence>